<dbReference type="FunFam" id="3.40.50.2000:FF:000050">
    <property type="entry name" value="UDP-glucuronosyltransferase"/>
    <property type="match status" value="1"/>
</dbReference>
<feature type="chain" id="PRO_5035788272" evidence="5">
    <location>
        <begin position="22"/>
        <end position="793"/>
    </location>
</feature>
<dbReference type="Gene3D" id="3.40.50.2000">
    <property type="entry name" value="Glycogen Phosphorylase B"/>
    <property type="match status" value="1"/>
</dbReference>
<dbReference type="InterPro" id="IPR035595">
    <property type="entry name" value="UDP_glycos_trans_CS"/>
</dbReference>
<dbReference type="SUPFAM" id="SSF53756">
    <property type="entry name" value="UDP-Glycosyltransferase/glycogen phosphorylase"/>
    <property type="match status" value="1"/>
</dbReference>
<evidence type="ECO:0000313" key="7">
    <source>
        <dbReference type="Proteomes" id="UP000494256"/>
    </source>
</evidence>
<comment type="caution">
    <text evidence="6">The sequence shown here is derived from an EMBL/GenBank/DDBJ whole genome shotgun (WGS) entry which is preliminary data.</text>
</comment>
<dbReference type="GO" id="GO:0016020">
    <property type="term" value="C:membrane"/>
    <property type="evidence" value="ECO:0007669"/>
    <property type="project" value="InterPro"/>
</dbReference>
<proteinExistence type="inferred from homology"/>
<dbReference type="GO" id="GO:0008194">
    <property type="term" value="F:UDP-glycosyltransferase activity"/>
    <property type="evidence" value="ECO:0007669"/>
    <property type="project" value="InterPro"/>
</dbReference>
<keyword evidence="2" id="KW-0328">Glycosyltransferase</keyword>
<dbReference type="OrthoDB" id="3145928at2759"/>
<dbReference type="Pfam" id="PF00201">
    <property type="entry name" value="UDPGT"/>
    <property type="match status" value="1"/>
</dbReference>
<feature type="transmembrane region" description="Helical" evidence="4">
    <location>
        <begin position="617"/>
        <end position="639"/>
    </location>
</feature>
<evidence type="ECO:0000313" key="6">
    <source>
        <dbReference type="EMBL" id="CAB3249105.1"/>
    </source>
</evidence>
<evidence type="ECO:0000256" key="5">
    <source>
        <dbReference type="SAM" id="SignalP"/>
    </source>
</evidence>
<feature type="transmembrane region" description="Helical" evidence="4">
    <location>
        <begin position="551"/>
        <end position="573"/>
    </location>
</feature>
<feature type="transmembrane region" description="Helical" evidence="4">
    <location>
        <begin position="521"/>
        <end position="539"/>
    </location>
</feature>
<comment type="similarity">
    <text evidence="1">Belongs to the UDP-glycosyltransferase family.</text>
</comment>
<dbReference type="GO" id="GO:0006986">
    <property type="term" value="P:response to unfolded protein"/>
    <property type="evidence" value="ECO:0007669"/>
    <property type="project" value="InterPro"/>
</dbReference>
<feature type="transmembrane region" description="Helical" evidence="4">
    <location>
        <begin position="651"/>
        <end position="673"/>
    </location>
</feature>
<sequence length="793" mass="89237">MGLKVKCAVFILACLCHAVTGATILAVFSSLSFSDHLVFRGYLSLLARKGHSLIVMTPYPGHFSYPEVENIVELDVGQASAPFWEEYKKLMTNTIDHYQRLKAINEFSVRLAIAQLKSKQMVALLINPNIHFDLVITEADVPLLYAIADKYRAPHISITASTGKIHQHEAKGDPIHPIFYPDVNALSHGNMTLWEKVIEFYRHIQTKNEYYNNYLPLCELAARKLLGLKRPLQEVEYDIDLLFIASNPALTGNRPTVPAVVYVDRMHIRPGLSLPQDLLNVLDSATKGVVYFSLGAIQEVEKLSTSILQTFAQAFQELPFTVLWKIGNTTMFKKPDNLISQTWFPQQQVLAHPNVKAFITHGGARSLEEAIFYEVPIIGFPNVKSRKVFINEVTKYGAGEILDPYYLDKETVKAVITAVTTNEKYKLAISNLKHKIFDSLVSGPDDAIWWTEYLLHHGTARHLRSSTVGFTLSKTCPGLYCGRTELDDGSWSDCGACPRGFRTNASSYCIQCMDEPTLYDGLYLGFMVLLPMVLHWSFIDMVAYGECKKKVLVQHLCAFVEVASGTLAALLVLPPMGTIALNVCSPKALSDWYTLLHNPQPDYKETLHCTQEAVYPLYTIVLLIYAFSLLMTITLRPWLLTWEPSNPGKKAIYSALYFYPILVLIHTVAAGLIYCSFPYIIIIISMMTSASHFSIKIEQSAWRLLMSTVTRPRNLVIVVGHWLVHAYGIISLTGFKELCALLIYPDFYRILPAIIEKIGYLIMSPPRSKCATWSKESLRAAVNDDSIMFQGFI</sequence>
<keyword evidence="4" id="KW-0812">Transmembrane</keyword>
<dbReference type="PANTHER" id="PTHR12740">
    <property type="entry name" value="JNK1/MAPK8-ASSOCIATED MEMBRANE PROTEIN"/>
    <property type="match status" value="1"/>
</dbReference>
<feature type="signal peptide" evidence="5">
    <location>
        <begin position="1"/>
        <end position="21"/>
    </location>
</feature>
<dbReference type="PANTHER" id="PTHR12740:SF4">
    <property type="entry name" value="JNK1_MAPK8-ASSOCIATED MEMBRANE PROTEIN"/>
    <property type="match status" value="1"/>
</dbReference>
<dbReference type="CDD" id="cd03784">
    <property type="entry name" value="GT1_Gtf-like"/>
    <property type="match status" value="1"/>
</dbReference>
<dbReference type="InterPro" id="IPR002213">
    <property type="entry name" value="UDP_glucos_trans"/>
</dbReference>
<organism evidence="6 7">
    <name type="scientific">Arctia plantaginis</name>
    <name type="common">Wood tiger moth</name>
    <name type="synonym">Phalaena plantaginis</name>
    <dbReference type="NCBI Taxonomy" id="874455"/>
    <lineage>
        <taxon>Eukaryota</taxon>
        <taxon>Metazoa</taxon>
        <taxon>Ecdysozoa</taxon>
        <taxon>Arthropoda</taxon>
        <taxon>Hexapoda</taxon>
        <taxon>Insecta</taxon>
        <taxon>Pterygota</taxon>
        <taxon>Neoptera</taxon>
        <taxon>Endopterygota</taxon>
        <taxon>Lepidoptera</taxon>
        <taxon>Glossata</taxon>
        <taxon>Ditrysia</taxon>
        <taxon>Noctuoidea</taxon>
        <taxon>Erebidae</taxon>
        <taxon>Arctiinae</taxon>
        <taxon>Arctia</taxon>
    </lineage>
</organism>
<evidence type="ECO:0000256" key="2">
    <source>
        <dbReference type="ARBA" id="ARBA00022676"/>
    </source>
</evidence>
<reference evidence="6 7" key="1">
    <citation type="submission" date="2020-04" db="EMBL/GenBank/DDBJ databases">
        <authorList>
            <person name="Wallbank WR R."/>
            <person name="Pardo Diaz C."/>
            <person name="Kozak K."/>
            <person name="Martin S."/>
            <person name="Jiggins C."/>
            <person name="Moest M."/>
            <person name="Warren A I."/>
            <person name="Byers J.R.P. K."/>
            <person name="Montejo-Kovacevich G."/>
            <person name="Yen C E."/>
        </authorList>
    </citation>
    <scope>NUCLEOTIDE SEQUENCE [LARGE SCALE GENOMIC DNA]</scope>
</reference>
<accession>A0A8S1ARJ2</accession>
<keyword evidence="4" id="KW-1133">Transmembrane helix</keyword>
<dbReference type="EMBL" id="CADEBD010000344">
    <property type="protein sequence ID" value="CAB3249105.1"/>
    <property type="molecule type" value="Genomic_DNA"/>
</dbReference>
<keyword evidence="4" id="KW-0472">Membrane</keyword>
<evidence type="ECO:0000256" key="4">
    <source>
        <dbReference type="SAM" id="Phobius"/>
    </source>
</evidence>
<evidence type="ECO:0000256" key="3">
    <source>
        <dbReference type="ARBA" id="ARBA00022679"/>
    </source>
</evidence>
<protein>
    <submittedName>
        <fullName evidence="6">Uncharacterized protein</fullName>
    </submittedName>
</protein>
<name>A0A8S1ARJ2_ARCPL</name>
<keyword evidence="5" id="KW-0732">Signal</keyword>
<dbReference type="Pfam" id="PF05571">
    <property type="entry name" value="JAMP"/>
    <property type="match status" value="1"/>
</dbReference>
<dbReference type="PROSITE" id="PS00375">
    <property type="entry name" value="UDPGT"/>
    <property type="match status" value="1"/>
</dbReference>
<feature type="transmembrane region" description="Helical" evidence="4">
    <location>
        <begin position="679"/>
        <end position="695"/>
    </location>
</feature>
<gene>
    <name evidence="6" type="ORF">APLA_LOCUS12688</name>
</gene>
<keyword evidence="3" id="KW-0808">Transferase</keyword>
<dbReference type="InterPro" id="IPR008485">
    <property type="entry name" value="JAMP"/>
</dbReference>
<evidence type="ECO:0000256" key="1">
    <source>
        <dbReference type="ARBA" id="ARBA00009995"/>
    </source>
</evidence>
<dbReference type="Proteomes" id="UP000494256">
    <property type="component" value="Unassembled WGS sequence"/>
</dbReference>
<dbReference type="GO" id="GO:0031625">
    <property type="term" value="F:ubiquitin protein ligase binding"/>
    <property type="evidence" value="ECO:0007669"/>
    <property type="project" value="TreeGrafter"/>
</dbReference>
<dbReference type="AlphaFoldDB" id="A0A8S1ARJ2"/>
<dbReference type="GO" id="GO:0036503">
    <property type="term" value="P:ERAD pathway"/>
    <property type="evidence" value="ECO:0007669"/>
    <property type="project" value="TreeGrafter"/>
</dbReference>
<feature type="transmembrane region" description="Helical" evidence="4">
    <location>
        <begin position="715"/>
        <end position="735"/>
    </location>
</feature>